<dbReference type="Pfam" id="PF26649">
    <property type="entry name" value="Ajm-1"/>
    <property type="match status" value="1"/>
</dbReference>
<accession>A0A5J5CB06</accession>
<dbReference type="AlphaFoldDB" id="A0A5J5CB06"/>
<gene>
    <name evidence="3" type="ORF">FQN60_003436</name>
</gene>
<feature type="region of interest" description="Disordered" evidence="1">
    <location>
        <begin position="1"/>
        <end position="47"/>
    </location>
</feature>
<evidence type="ECO:0000313" key="3">
    <source>
        <dbReference type="EMBL" id="KAA8578827.1"/>
    </source>
</evidence>
<dbReference type="Proteomes" id="UP000327493">
    <property type="component" value="Unassembled WGS sequence"/>
</dbReference>
<organism evidence="3 4">
    <name type="scientific">Etheostoma spectabile</name>
    <name type="common">orangethroat darter</name>
    <dbReference type="NCBI Taxonomy" id="54343"/>
    <lineage>
        <taxon>Eukaryota</taxon>
        <taxon>Metazoa</taxon>
        <taxon>Chordata</taxon>
        <taxon>Craniata</taxon>
        <taxon>Vertebrata</taxon>
        <taxon>Euteleostomi</taxon>
        <taxon>Actinopterygii</taxon>
        <taxon>Neopterygii</taxon>
        <taxon>Teleostei</taxon>
        <taxon>Neoteleostei</taxon>
        <taxon>Acanthomorphata</taxon>
        <taxon>Eupercaria</taxon>
        <taxon>Perciformes</taxon>
        <taxon>Percoidei</taxon>
        <taxon>Percidae</taxon>
        <taxon>Etheostomatinae</taxon>
        <taxon>Etheostoma</taxon>
    </lineage>
</organism>
<feature type="region of interest" description="Disordered" evidence="1">
    <location>
        <begin position="711"/>
        <end position="739"/>
    </location>
</feature>
<dbReference type="GO" id="GO:0005886">
    <property type="term" value="C:plasma membrane"/>
    <property type="evidence" value="ECO:0007669"/>
    <property type="project" value="TreeGrafter"/>
</dbReference>
<dbReference type="GO" id="GO:0043296">
    <property type="term" value="C:apical junction complex"/>
    <property type="evidence" value="ECO:0007669"/>
    <property type="project" value="TreeGrafter"/>
</dbReference>
<feature type="non-terminal residue" evidence="3">
    <location>
        <position position="1"/>
    </location>
</feature>
<feature type="domain" description="Apical junction molecule ajm1 alpha/beta" evidence="2">
    <location>
        <begin position="890"/>
        <end position="1004"/>
    </location>
</feature>
<feature type="region of interest" description="Disordered" evidence="1">
    <location>
        <begin position="787"/>
        <end position="808"/>
    </location>
</feature>
<evidence type="ECO:0000259" key="2">
    <source>
        <dbReference type="Pfam" id="PF26649"/>
    </source>
</evidence>
<feature type="compositionally biased region" description="Basic and acidic residues" evidence="1">
    <location>
        <begin position="722"/>
        <end position="736"/>
    </location>
</feature>
<feature type="compositionally biased region" description="Polar residues" evidence="1">
    <location>
        <begin position="86"/>
        <end position="98"/>
    </location>
</feature>
<comment type="caution">
    <text evidence="3">The sequence shown here is derived from an EMBL/GenBank/DDBJ whole genome shotgun (WGS) entry which is preliminary data.</text>
</comment>
<dbReference type="PANTHER" id="PTHR21517:SF5">
    <property type="entry name" value="APICAL JUNCTION COMPONENT 1 HOMOLOG"/>
    <property type="match status" value="1"/>
</dbReference>
<dbReference type="EMBL" id="VOFY01000081">
    <property type="protein sequence ID" value="KAA8578827.1"/>
    <property type="molecule type" value="Genomic_DNA"/>
</dbReference>
<dbReference type="PANTHER" id="PTHR21517">
    <property type="entry name" value="APICAL JUNCTION COMPONENT 1 HOMOLOG"/>
    <property type="match status" value="1"/>
</dbReference>
<dbReference type="InterPro" id="IPR038825">
    <property type="entry name" value="Apical_junction"/>
</dbReference>
<evidence type="ECO:0000256" key="1">
    <source>
        <dbReference type="SAM" id="MobiDB-lite"/>
    </source>
</evidence>
<feature type="compositionally biased region" description="Basic and acidic residues" evidence="1">
    <location>
        <begin position="269"/>
        <end position="278"/>
    </location>
</feature>
<feature type="compositionally biased region" description="Basic and acidic residues" evidence="1">
    <location>
        <begin position="214"/>
        <end position="238"/>
    </location>
</feature>
<feature type="region of interest" description="Disordered" evidence="1">
    <location>
        <begin position="167"/>
        <end position="283"/>
    </location>
</feature>
<dbReference type="GO" id="GO:0045216">
    <property type="term" value="P:cell-cell junction organization"/>
    <property type="evidence" value="ECO:0007669"/>
    <property type="project" value="InterPro"/>
</dbReference>
<keyword evidence="4" id="KW-1185">Reference proteome</keyword>
<dbReference type="InterPro" id="IPR058586">
    <property type="entry name" value="Ajm-1"/>
</dbReference>
<evidence type="ECO:0000313" key="4">
    <source>
        <dbReference type="Proteomes" id="UP000327493"/>
    </source>
</evidence>
<reference evidence="3 4" key="1">
    <citation type="submission" date="2019-08" db="EMBL/GenBank/DDBJ databases">
        <title>A chromosome-level genome assembly, high-density linkage maps, and genome scans reveal the genomic architecture of hybrid incompatibilities underlying speciation via character displacement in darters (Percidae: Etheostominae).</title>
        <authorList>
            <person name="Moran R.L."/>
            <person name="Catchen J.M."/>
            <person name="Fuller R.C."/>
        </authorList>
    </citation>
    <scope>NUCLEOTIDE SEQUENCE [LARGE SCALE GENOMIC DNA]</scope>
    <source>
        <strain evidence="3">EspeVRDwgs_2016</strain>
        <tissue evidence="3">Muscle</tissue>
    </source>
</reference>
<proteinExistence type="predicted"/>
<name>A0A5J5CB06_9PERO</name>
<feature type="region of interest" description="Disordered" evidence="1">
    <location>
        <begin position="86"/>
        <end position="105"/>
    </location>
</feature>
<sequence length="1146" mass="129704">GYGGCCSGAAQKSGTDVASGRRAAHVRCRHREPLSPAAEPPDGTMDEPRLPVRTHAMTRTDPPNILVSTVHRDIKVVPISSHFKSLQPSKQCDSTNHSTLEDRKSKVNKRHCRTFDYKSLEYPKYSMESPYKKADRHAANPDVAWNALGRQQRYRFSAPDIFSHRLTPQPMAADMTSDVVVPEQKRRTRSKSAPRVQTSLTPVSFDGSSSSGRKGRESQRAPRDSRWRPEVSQRKESSHAATRAHMHDVHPIKLQPQIGDSSRYSPHYAADHSEDGGLDKPAISPHVRCRVDIKPDDGALHHTGRKQATPHVDIPWQRHHSGGSRSLTVPRYFSYSRTPTPTDSLGTEARQAYQYSRSMPNSCLQPMEIPLQRMPSSGDYYGRERRAHSSPNVPTKFFYADDPGRYVTTAPPQPSSCFHDEGYTPGQTYTPKVQYVQDPRTRMVHAVATRPYYPEMEPYPYSVQTGYPKPYAANEPGPYIIQTPPSRIFYGDDPRSYQIQTAPPRFYYSSDMYAMPPEHHVPARAYYTEGRRHARVIQAQTDDWYGSDASGYSTNPASYVSQVTPTRVRQEPVLTPWYANPCVEPQRIATDSKSYSRSWDNILNSRVEKEQPLPVQRGQSYDDLLDSRKPAAATGDKPQPVVVNLSSSPRRYAALSLSDNSLIDKSPTETSKSTASKLWFVTPEITITDNDIRPGKLMKAEGRSASWDILDSRGTQQGPELSQRDFESSTKEKTHDNASLQQSLEQLDELLADLVTDYKPPSRRASEDILDQLKKLIDEEEAVSLSRKSSRACQEEPAPLDKQPMSIRMNPDAFRDMDGASDAMKSADECSPDQSPDEDDTMMCSNNKCRRTETLFNACLYFKSCHSCYTYYCSRNCRREDWDIHKESCLYGRIGSICRHIIKHCRETVDVHKAFSRIAKVGYLSRGRGVLFLGFPNPASSSNFLQYGLDSLHMSPTYLSLRELESFKDNLGEYCKELQEAGKEYDPNECFILNVSIAVGDQLPDGPSPRNQAPTVRKYAKVALASFSPERKVHKKESDMETLILTPPPGTADIDKEGEEGRKAREICFINIQRELRIRGVFLRHEYPRVYQLLCEFVESNRRFTPTTIYPIDKRTGKQFMCMIMAASEPRTLDWVGTPHLLDDII</sequence>
<protein>
    <recommendedName>
        <fullName evidence="2">Apical junction molecule ajm1 alpha/beta domain-containing protein</fullName>
    </recommendedName>
</protein>